<dbReference type="GO" id="GO:0006914">
    <property type="term" value="P:autophagy"/>
    <property type="evidence" value="ECO:0007669"/>
    <property type="project" value="UniProtKB-UniRule"/>
</dbReference>
<evidence type="ECO:0000256" key="1">
    <source>
        <dbReference type="ARBA" id="ARBA00004380"/>
    </source>
</evidence>
<dbReference type="GO" id="GO:0016192">
    <property type="term" value="P:vesicle-mediated transport"/>
    <property type="evidence" value="ECO:0007669"/>
    <property type="project" value="InterPro"/>
</dbReference>
<keyword evidence="3" id="KW-0813">Transport</keyword>
<accession>A0A1Y2F0V6</accession>
<name>A0A1Y2F0V6_PROLT</name>
<evidence type="ECO:0000259" key="4">
    <source>
        <dbReference type="Pfam" id="PF19036"/>
    </source>
</evidence>
<comment type="caution">
    <text evidence="7">The sequence shown here is derived from an EMBL/GenBank/DDBJ whole genome shotgun (WGS) entry which is preliminary data.</text>
</comment>
<dbReference type="PANTHER" id="PTHR13027:SF7">
    <property type="entry name" value="VACUOLAR FUSION PROTEIN MON1 HOMOLOG"/>
    <property type="match status" value="1"/>
</dbReference>
<evidence type="ECO:0000259" key="6">
    <source>
        <dbReference type="Pfam" id="PF19038"/>
    </source>
</evidence>
<keyword evidence="3" id="KW-0072">Autophagy</keyword>
<feature type="domain" description="FUZ/MON1/HPS1 first Longin" evidence="4">
    <location>
        <begin position="1"/>
        <end position="97"/>
    </location>
</feature>
<dbReference type="InterPro" id="IPR004353">
    <property type="entry name" value="Mon1"/>
</dbReference>
<keyword evidence="3" id="KW-0967">Endosome</keyword>
<dbReference type="OrthoDB" id="272411at2759"/>
<dbReference type="GO" id="GO:0032585">
    <property type="term" value="C:multivesicular body membrane"/>
    <property type="evidence" value="ECO:0007669"/>
    <property type="project" value="UniProtKB-SubCell"/>
</dbReference>
<dbReference type="GO" id="GO:0000329">
    <property type="term" value="C:fungal-type vacuole membrane"/>
    <property type="evidence" value="ECO:0007669"/>
    <property type="project" value="TreeGrafter"/>
</dbReference>
<dbReference type="AlphaFoldDB" id="A0A1Y2F0V6"/>
<dbReference type="RefSeq" id="XP_040722685.1">
    <property type="nucleotide sequence ID" value="XM_040870016.1"/>
</dbReference>
<proteinExistence type="inferred from homology"/>
<dbReference type="EMBL" id="MCFI01000022">
    <property type="protein sequence ID" value="ORY76605.1"/>
    <property type="molecule type" value="Genomic_DNA"/>
</dbReference>
<feature type="domain" description="FUZ/MON1/HPS1 third Longin" evidence="6">
    <location>
        <begin position="263"/>
        <end position="373"/>
    </location>
</feature>
<keyword evidence="3" id="KW-0653">Protein transport</keyword>
<dbReference type="GO" id="GO:0006623">
    <property type="term" value="P:protein targeting to vacuole"/>
    <property type="evidence" value="ECO:0007669"/>
    <property type="project" value="UniProtKB-UniRule"/>
</dbReference>
<dbReference type="GO" id="GO:0035658">
    <property type="term" value="C:Mon1-Ccz1 complex"/>
    <property type="evidence" value="ECO:0007669"/>
    <property type="project" value="TreeGrafter"/>
</dbReference>
<dbReference type="PRINTS" id="PR01546">
    <property type="entry name" value="YEAST73DUF"/>
</dbReference>
<protein>
    <recommendedName>
        <fullName evidence="2 3">Vacuolar fusion protein MON1</fullName>
    </recommendedName>
</protein>
<sequence length="384" mass="43091">MGIIQAIMGFYQDSGDALQSYVCDDLSIVLVVHGPVYLVAISKLREGTAALRVQLDLLYAHILSTVTATALKRVYDRSENFDLSRMIQGAEVFLDRLSDDMIRGDLSIMLSAVQVLRLRKKYRTRIHNILQASRQGAALLYGLIACDKHLVGILRPHGHSLYPADLRILFETVYSRGFEQGGEYWLPLCLPKFNASGFLHIYVYFITRSISLILVSADKESFFELQGIKETVCRRLEKDGLIRELKKAAQKPVTCKEVGAGQLEHFFYKARSKVQFVAPGLPPALPKSDHVDGSMRIPTQVSLSRKRICQVYARLLAAPTHKIEILHFEDGLLGLCWQTNVFQICLIAREARCDTGGLIAGANAIHHYMRREEGRVLLSDGAVF</sequence>
<comment type="function">
    <text evidence="3">Required for multiple vacuole delivery pathways including the cytoplasm to vacuole transport (Cvt), autophagy, pexophagy and endocytosis.</text>
</comment>
<comment type="similarity">
    <text evidence="3">Belongs to the MON1/SAND family.</text>
</comment>
<reference evidence="7 8" key="1">
    <citation type="submission" date="2016-07" db="EMBL/GenBank/DDBJ databases">
        <title>Pervasive Adenine N6-methylation of Active Genes in Fungi.</title>
        <authorList>
            <consortium name="DOE Joint Genome Institute"/>
            <person name="Mondo S.J."/>
            <person name="Dannebaum R.O."/>
            <person name="Kuo R.C."/>
            <person name="Labutti K."/>
            <person name="Haridas S."/>
            <person name="Kuo A."/>
            <person name="Salamov A."/>
            <person name="Ahrendt S.R."/>
            <person name="Lipzen A."/>
            <person name="Sullivan W."/>
            <person name="Andreopoulos W.B."/>
            <person name="Clum A."/>
            <person name="Lindquist E."/>
            <person name="Daum C."/>
            <person name="Ramamoorthy G.K."/>
            <person name="Gryganskyi A."/>
            <person name="Culley D."/>
            <person name="Magnuson J.K."/>
            <person name="James T.Y."/>
            <person name="O'Malley M.A."/>
            <person name="Stajich J.E."/>
            <person name="Spatafora J.W."/>
            <person name="Visel A."/>
            <person name="Grigoriev I.V."/>
        </authorList>
    </citation>
    <scope>NUCLEOTIDE SEQUENCE [LARGE SCALE GENOMIC DNA]</scope>
    <source>
        <strain evidence="7 8">12-1054</strain>
    </source>
</reference>
<keyword evidence="3" id="KW-0926">Vacuole</keyword>
<organism evidence="7 8">
    <name type="scientific">Protomyces lactucae-debilis</name>
    <dbReference type="NCBI Taxonomy" id="2754530"/>
    <lineage>
        <taxon>Eukaryota</taxon>
        <taxon>Fungi</taxon>
        <taxon>Dikarya</taxon>
        <taxon>Ascomycota</taxon>
        <taxon>Taphrinomycotina</taxon>
        <taxon>Taphrinomycetes</taxon>
        <taxon>Taphrinales</taxon>
        <taxon>Protomycetaceae</taxon>
        <taxon>Protomyces</taxon>
    </lineage>
</organism>
<dbReference type="Proteomes" id="UP000193685">
    <property type="component" value="Unassembled WGS sequence"/>
</dbReference>
<feature type="domain" description="FUZ/MON1/HPS1 second Longin" evidence="5">
    <location>
        <begin position="138"/>
        <end position="232"/>
    </location>
</feature>
<dbReference type="OMA" id="LRASENW"/>
<keyword evidence="8" id="KW-1185">Reference proteome</keyword>
<dbReference type="STRING" id="56484.A0A1Y2F0V6"/>
<dbReference type="Pfam" id="PF19036">
    <property type="entry name" value="Fuz_longin_1"/>
    <property type="match status" value="1"/>
</dbReference>
<evidence type="ECO:0000256" key="2">
    <source>
        <dbReference type="ARBA" id="ARBA00018132"/>
    </source>
</evidence>
<gene>
    <name evidence="7" type="ORF">BCR37DRAFT_383231</name>
</gene>
<comment type="subcellular location">
    <subcellularLocation>
        <location evidence="3">Endosome</location>
        <location evidence="3">Multivesicular body membrane</location>
        <topology evidence="3">Peripheral membrane protein</topology>
    </subcellularLocation>
    <subcellularLocation>
        <location evidence="1 3">Prevacuolar compartment membrane</location>
        <topology evidence="1 3">Peripheral membrane protein</topology>
    </subcellularLocation>
    <subcellularLocation>
        <location evidence="3">Vacuole membrane</location>
        <topology evidence="3">Peripheral membrane protein</topology>
    </subcellularLocation>
</comment>
<dbReference type="InterPro" id="IPR043970">
    <property type="entry name" value="FUZ/MON1/HPS1_longin_3"/>
</dbReference>
<evidence type="ECO:0000259" key="5">
    <source>
        <dbReference type="Pfam" id="PF19037"/>
    </source>
</evidence>
<dbReference type="GeneID" id="63786615"/>
<dbReference type="PANTHER" id="PTHR13027">
    <property type="entry name" value="SAND PROTEIN-RELATED"/>
    <property type="match status" value="1"/>
</dbReference>
<dbReference type="Pfam" id="PF19038">
    <property type="entry name" value="Fuz_longin_3"/>
    <property type="match status" value="1"/>
</dbReference>
<dbReference type="Pfam" id="PF19037">
    <property type="entry name" value="Fuz_longin_2"/>
    <property type="match status" value="1"/>
</dbReference>
<keyword evidence="3" id="KW-0472">Membrane</keyword>
<evidence type="ECO:0000256" key="3">
    <source>
        <dbReference type="RuleBase" id="RU367048"/>
    </source>
</evidence>
<evidence type="ECO:0000313" key="8">
    <source>
        <dbReference type="Proteomes" id="UP000193685"/>
    </source>
</evidence>
<dbReference type="InterPro" id="IPR043972">
    <property type="entry name" value="FUZ/MON1/HPS1_longin_1"/>
</dbReference>
<evidence type="ECO:0000313" key="7">
    <source>
        <dbReference type="EMBL" id="ORY76605.1"/>
    </source>
</evidence>
<dbReference type="InterPro" id="IPR043971">
    <property type="entry name" value="FUZ/MON1/HPS1_longin_2"/>
</dbReference>